<organism evidence="3 4">
    <name type="scientific">Pedobacter polaris</name>
    <dbReference type="NCBI Taxonomy" id="2571273"/>
    <lineage>
        <taxon>Bacteria</taxon>
        <taxon>Pseudomonadati</taxon>
        <taxon>Bacteroidota</taxon>
        <taxon>Sphingobacteriia</taxon>
        <taxon>Sphingobacteriales</taxon>
        <taxon>Sphingobacteriaceae</taxon>
        <taxon>Pedobacter</taxon>
    </lineage>
</organism>
<reference evidence="3 4" key="1">
    <citation type="submission" date="2019-04" db="EMBL/GenBank/DDBJ databases">
        <title>Pedobacter sp. RP-3-22 sp. nov., isolated from Arctic soil.</title>
        <authorList>
            <person name="Dahal R.H."/>
            <person name="Kim D.-U."/>
        </authorList>
    </citation>
    <scope>NUCLEOTIDE SEQUENCE [LARGE SCALE GENOMIC DNA]</scope>
    <source>
        <strain evidence="3 4">RP-3-22</strain>
    </source>
</reference>
<dbReference type="OrthoDB" id="111691at2"/>
<feature type="transmembrane region" description="Helical" evidence="1">
    <location>
        <begin position="201"/>
        <end position="225"/>
    </location>
</feature>
<sequence>MGLKKPIQKKTNRFKYWIGRLHLWLGLISGLFVFFLGITGCILAFEREIEDAVQSYRFTSEQNKPLLPPTQLKAIADQALPNKKAHSINYQPGRTTQVVYYHDAPAYYYIVFVNQYTGKVLKVKNMDEDFFRIVIMGHYYLWLPPEIGQPILTTATMIFVFLLISGLILWWPKSKAARKQRFSVRLKSKWRRLNYDLHNVLGFYMTFIVIFIALSGMVMGFQWFAKSVYWVSSGGKSMKVFEETFSDTTSTAKLSLNAAAADKLWAKFVKEDPTFTGSYDVHIPENEKLAVEIAKNPDPTTYWKADYRYFDQHTLKEIEVKHMYGKFSNASIADKISRMNYDVHIGSIAGIPGKIMAFIASLIAASMPVTGIIIWLGRKNKKTKSLKSI</sequence>
<keyword evidence="4" id="KW-1185">Reference proteome</keyword>
<feature type="transmembrane region" description="Helical" evidence="1">
    <location>
        <begin position="355"/>
        <end position="377"/>
    </location>
</feature>
<dbReference type="InterPro" id="IPR005625">
    <property type="entry name" value="PepSY-ass_TM"/>
</dbReference>
<feature type="transmembrane region" description="Helical" evidence="1">
    <location>
        <begin position="151"/>
        <end position="171"/>
    </location>
</feature>
<keyword evidence="1" id="KW-1133">Transmembrane helix</keyword>
<comment type="caution">
    <text evidence="3">The sequence shown here is derived from an EMBL/GenBank/DDBJ whole genome shotgun (WGS) entry which is preliminary data.</text>
</comment>
<gene>
    <name evidence="3" type="ORF">FA048_02700</name>
</gene>
<keyword evidence="1" id="KW-0472">Membrane</keyword>
<dbReference type="Pfam" id="PF03929">
    <property type="entry name" value="PepSY_TM"/>
    <property type="match status" value="1"/>
</dbReference>
<feature type="domain" description="PepSY" evidence="2">
    <location>
        <begin position="67"/>
        <end position="123"/>
    </location>
</feature>
<evidence type="ECO:0000259" key="2">
    <source>
        <dbReference type="Pfam" id="PF03413"/>
    </source>
</evidence>
<name>A0A4U1CWJ1_9SPHI</name>
<dbReference type="EMBL" id="SWBR01000001">
    <property type="protein sequence ID" value="TKC13273.1"/>
    <property type="molecule type" value="Genomic_DNA"/>
</dbReference>
<feature type="transmembrane region" description="Helical" evidence="1">
    <location>
        <begin position="21"/>
        <end position="45"/>
    </location>
</feature>
<keyword evidence="1" id="KW-0812">Transmembrane</keyword>
<dbReference type="Pfam" id="PF03413">
    <property type="entry name" value="PepSY"/>
    <property type="match status" value="1"/>
</dbReference>
<evidence type="ECO:0000313" key="4">
    <source>
        <dbReference type="Proteomes" id="UP000309488"/>
    </source>
</evidence>
<evidence type="ECO:0000313" key="3">
    <source>
        <dbReference type="EMBL" id="TKC13273.1"/>
    </source>
</evidence>
<accession>A0A4U1CWJ1</accession>
<protein>
    <submittedName>
        <fullName evidence="3">PepSY domain-containing protein</fullName>
    </submittedName>
</protein>
<dbReference type="Proteomes" id="UP000309488">
    <property type="component" value="Unassembled WGS sequence"/>
</dbReference>
<proteinExistence type="predicted"/>
<evidence type="ECO:0000256" key="1">
    <source>
        <dbReference type="SAM" id="Phobius"/>
    </source>
</evidence>
<dbReference type="AlphaFoldDB" id="A0A4U1CWJ1"/>
<dbReference type="PANTHER" id="PTHR34219:SF3">
    <property type="entry name" value="BLL7967 PROTEIN"/>
    <property type="match status" value="1"/>
</dbReference>
<dbReference type="InterPro" id="IPR025711">
    <property type="entry name" value="PepSY"/>
</dbReference>
<dbReference type="PANTHER" id="PTHR34219">
    <property type="entry name" value="IRON-REGULATED INNER MEMBRANE PROTEIN-RELATED"/>
    <property type="match status" value="1"/>
</dbReference>